<dbReference type="GO" id="GO:0008270">
    <property type="term" value="F:zinc ion binding"/>
    <property type="evidence" value="ECO:0007669"/>
    <property type="project" value="UniProtKB-KW"/>
</dbReference>
<feature type="region of interest" description="Disordered" evidence="5">
    <location>
        <begin position="173"/>
        <end position="229"/>
    </location>
</feature>
<evidence type="ECO:0000256" key="1">
    <source>
        <dbReference type="ARBA" id="ARBA00022723"/>
    </source>
</evidence>
<dbReference type="SMART" id="SM00184">
    <property type="entry name" value="RING"/>
    <property type="match status" value="1"/>
</dbReference>
<dbReference type="InterPro" id="IPR013083">
    <property type="entry name" value="Znf_RING/FYVE/PHD"/>
</dbReference>
<dbReference type="AlphaFoldDB" id="A0ABD3SEG8"/>
<evidence type="ECO:0000256" key="5">
    <source>
        <dbReference type="SAM" id="MobiDB-lite"/>
    </source>
</evidence>
<dbReference type="EMBL" id="JALLPB020000050">
    <property type="protein sequence ID" value="KAL3822932.1"/>
    <property type="molecule type" value="Genomic_DNA"/>
</dbReference>
<evidence type="ECO:0000259" key="6">
    <source>
        <dbReference type="PROSITE" id="PS50089"/>
    </source>
</evidence>
<gene>
    <name evidence="7" type="ORF">ACHAXA_011647</name>
</gene>
<dbReference type="PROSITE" id="PS50089">
    <property type="entry name" value="ZF_RING_2"/>
    <property type="match status" value="1"/>
</dbReference>
<organism evidence="7 8">
    <name type="scientific">Cyclostephanos tholiformis</name>
    <dbReference type="NCBI Taxonomy" id="382380"/>
    <lineage>
        <taxon>Eukaryota</taxon>
        <taxon>Sar</taxon>
        <taxon>Stramenopiles</taxon>
        <taxon>Ochrophyta</taxon>
        <taxon>Bacillariophyta</taxon>
        <taxon>Coscinodiscophyceae</taxon>
        <taxon>Thalassiosirophycidae</taxon>
        <taxon>Stephanodiscales</taxon>
        <taxon>Stephanodiscaceae</taxon>
        <taxon>Cyclostephanos</taxon>
    </lineage>
</organism>
<evidence type="ECO:0000313" key="7">
    <source>
        <dbReference type="EMBL" id="KAL3822932.1"/>
    </source>
</evidence>
<sequence length="418" mass="43970">MYNMIKTDSHAVLMELFARDQDLVRQAAAGKAVAFQVAAAATAGQGHGNGAAHTEGASSQASVQSSYGAASRWSAMNPPSSMGQKQHSVTFGAVPSLSSWPHFSSVSSLNNLGGLQGVKSITNLSAADLSSQGNLNKMGNLAQVKSIENMGRFDSFAFLEVFFDDKSGLASSALGHGQRGIKRERDDDDAIGLSLDGDEGTSPGQFNNNKAPPSELAQPQVPISGDGVRNGDGNAIDGGTLKRAYDDALAARGLISVRRSSEKLTDLALPAKMQRTLSQEYIRQHNQGVPMTDFFSTNNSAYAPNRNNAFSQMQYHEQQQPMSDGACAMVTLGGVPIPDQNMANTSVEVPSSTKCTLCSSVNVDTQLRPCGHMFHGRCLKPSLQNAIGPPKCPICSTSMQSAILAVPTAATDGGVVMV</sequence>
<dbReference type="InterPro" id="IPR001841">
    <property type="entry name" value="Znf_RING"/>
</dbReference>
<keyword evidence="1" id="KW-0479">Metal-binding</keyword>
<dbReference type="SUPFAM" id="SSF57850">
    <property type="entry name" value="RING/U-box"/>
    <property type="match status" value="1"/>
</dbReference>
<comment type="caution">
    <text evidence="7">The sequence shown here is derived from an EMBL/GenBank/DDBJ whole genome shotgun (WGS) entry which is preliminary data.</text>
</comment>
<evidence type="ECO:0000256" key="3">
    <source>
        <dbReference type="ARBA" id="ARBA00022833"/>
    </source>
</evidence>
<evidence type="ECO:0000313" key="8">
    <source>
        <dbReference type="Proteomes" id="UP001530377"/>
    </source>
</evidence>
<dbReference type="InterPro" id="IPR018957">
    <property type="entry name" value="Znf_C3HC4_RING-type"/>
</dbReference>
<proteinExistence type="predicted"/>
<dbReference type="Gene3D" id="3.30.40.10">
    <property type="entry name" value="Zinc/RING finger domain, C3HC4 (zinc finger)"/>
    <property type="match status" value="1"/>
</dbReference>
<dbReference type="CDD" id="cd16449">
    <property type="entry name" value="RING-HC"/>
    <property type="match status" value="1"/>
</dbReference>
<keyword evidence="8" id="KW-1185">Reference proteome</keyword>
<accession>A0ABD3SEG8</accession>
<evidence type="ECO:0000256" key="4">
    <source>
        <dbReference type="PROSITE-ProRule" id="PRU00175"/>
    </source>
</evidence>
<feature type="domain" description="RING-type" evidence="6">
    <location>
        <begin position="355"/>
        <end position="396"/>
    </location>
</feature>
<dbReference type="Proteomes" id="UP001530377">
    <property type="component" value="Unassembled WGS sequence"/>
</dbReference>
<dbReference type="Pfam" id="PF00097">
    <property type="entry name" value="zf-C3HC4"/>
    <property type="match status" value="1"/>
</dbReference>
<name>A0ABD3SEG8_9STRA</name>
<keyword evidence="3" id="KW-0862">Zinc</keyword>
<reference evidence="7 8" key="1">
    <citation type="submission" date="2024-10" db="EMBL/GenBank/DDBJ databases">
        <title>Updated reference genomes for cyclostephanoid diatoms.</title>
        <authorList>
            <person name="Roberts W.R."/>
            <person name="Alverson A.J."/>
        </authorList>
    </citation>
    <scope>NUCLEOTIDE SEQUENCE [LARGE SCALE GENOMIC DNA]</scope>
    <source>
        <strain evidence="7 8">AJA228-03</strain>
    </source>
</reference>
<keyword evidence="2 4" id="KW-0863">Zinc-finger</keyword>
<feature type="compositionally biased region" description="Polar residues" evidence="5">
    <location>
        <begin position="202"/>
        <end position="211"/>
    </location>
</feature>
<protein>
    <recommendedName>
        <fullName evidence="6">RING-type domain-containing protein</fullName>
    </recommendedName>
</protein>
<evidence type="ECO:0000256" key="2">
    <source>
        <dbReference type="ARBA" id="ARBA00022771"/>
    </source>
</evidence>